<dbReference type="eggNOG" id="KOG0011">
    <property type="taxonomic scope" value="Eukaryota"/>
</dbReference>
<evidence type="ECO:0000313" key="3">
    <source>
        <dbReference type="Proteomes" id="UP000004995"/>
    </source>
</evidence>
<dbReference type="SUPFAM" id="SSF54236">
    <property type="entry name" value="Ubiquitin-like"/>
    <property type="match status" value="1"/>
</dbReference>
<dbReference type="PROSITE" id="PS50053">
    <property type="entry name" value="UBIQUITIN_2"/>
    <property type="match status" value="1"/>
</dbReference>
<proteinExistence type="predicted"/>
<reference evidence="2" key="2">
    <citation type="submission" date="2018-08" db="UniProtKB">
        <authorList>
            <consortium name="EnsemblPlants"/>
        </authorList>
    </citation>
    <scope>IDENTIFICATION</scope>
    <source>
        <strain evidence="2">Yugu1</strain>
    </source>
</reference>
<dbReference type="AlphaFoldDB" id="K3YK53"/>
<evidence type="ECO:0000259" key="1">
    <source>
        <dbReference type="PROSITE" id="PS50053"/>
    </source>
</evidence>
<evidence type="ECO:0000313" key="2">
    <source>
        <dbReference type="EnsemblPlants" id="KQL01889"/>
    </source>
</evidence>
<sequence>MPGGGRSGRSRARRHEGIHQSLTSFEIEVESSSTVADIKKLIETTQGQNVHPADGQVFIHQGKVLKDETTLEENKVLENDFIIIALCKSVSSSYIPEGMETKEWGGIDRETDERCCHGKRPRRLLCWDGKNTILVARLG</sequence>
<dbReference type="HOGENOM" id="CLU_1848556_0_0_1"/>
<dbReference type="EnsemblPlants" id="KQL01889">
    <property type="protein sequence ID" value="KQL01889"/>
    <property type="gene ID" value="SETIT_014622mg"/>
</dbReference>
<accession>K3YK53</accession>
<protein>
    <recommendedName>
        <fullName evidence="1">Ubiquitin-like domain-containing protein</fullName>
    </recommendedName>
</protein>
<dbReference type="EMBL" id="AGNK02003867">
    <property type="status" value="NOT_ANNOTATED_CDS"/>
    <property type="molecule type" value="Genomic_DNA"/>
</dbReference>
<name>K3YK53_SETIT</name>
<feature type="domain" description="Ubiquitin-like" evidence="1">
    <location>
        <begin position="20"/>
        <end position="86"/>
    </location>
</feature>
<dbReference type="InParanoid" id="K3YK53"/>
<dbReference type="STRING" id="4555.K3YK53"/>
<dbReference type="PANTHER" id="PTHR10621">
    <property type="entry name" value="UV EXCISION REPAIR PROTEIN RAD23"/>
    <property type="match status" value="1"/>
</dbReference>
<dbReference type="CDD" id="cd01805">
    <property type="entry name" value="Ubl_Rad23"/>
    <property type="match status" value="1"/>
</dbReference>
<dbReference type="PANTHER" id="PTHR10621:SF59">
    <property type="entry name" value="UBIQUITIN RECEPTOR RAD23-RELATED"/>
    <property type="match status" value="1"/>
</dbReference>
<dbReference type="InterPro" id="IPR000626">
    <property type="entry name" value="Ubiquitin-like_dom"/>
</dbReference>
<dbReference type="InterPro" id="IPR029071">
    <property type="entry name" value="Ubiquitin-like_domsf"/>
</dbReference>
<dbReference type="Proteomes" id="UP000004995">
    <property type="component" value="Unassembled WGS sequence"/>
</dbReference>
<keyword evidence="3" id="KW-1185">Reference proteome</keyword>
<dbReference type="SMART" id="SM00213">
    <property type="entry name" value="UBQ"/>
    <property type="match status" value="1"/>
</dbReference>
<dbReference type="Pfam" id="PF00240">
    <property type="entry name" value="ubiquitin"/>
    <property type="match status" value="1"/>
</dbReference>
<dbReference type="Gene3D" id="3.10.20.90">
    <property type="entry name" value="Phosphatidylinositol 3-kinase Catalytic Subunit, Chain A, domain 1"/>
    <property type="match status" value="1"/>
</dbReference>
<dbReference type="OMA" id="ETDERCC"/>
<dbReference type="Gramene" id="KQL01889">
    <property type="protein sequence ID" value="KQL01889"/>
    <property type="gene ID" value="SETIT_014622mg"/>
</dbReference>
<reference evidence="3" key="1">
    <citation type="journal article" date="2012" name="Nat. Biotechnol.">
        <title>Reference genome sequence of the model plant Setaria.</title>
        <authorList>
            <person name="Bennetzen J.L."/>
            <person name="Schmutz J."/>
            <person name="Wang H."/>
            <person name="Percifield R."/>
            <person name="Hawkins J."/>
            <person name="Pontaroli A.C."/>
            <person name="Estep M."/>
            <person name="Feng L."/>
            <person name="Vaughn J.N."/>
            <person name="Grimwood J."/>
            <person name="Jenkins J."/>
            <person name="Barry K."/>
            <person name="Lindquist E."/>
            <person name="Hellsten U."/>
            <person name="Deshpande S."/>
            <person name="Wang X."/>
            <person name="Wu X."/>
            <person name="Mitros T."/>
            <person name="Triplett J."/>
            <person name="Yang X."/>
            <person name="Ye C.Y."/>
            <person name="Mauro-Herrera M."/>
            <person name="Wang L."/>
            <person name="Li P."/>
            <person name="Sharma M."/>
            <person name="Sharma R."/>
            <person name="Ronald P.C."/>
            <person name="Panaud O."/>
            <person name="Kellogg E.A."/>
            <person name="Brutnell T.P."/>
            <person name="Doust A.N."/>
            <person name="Tuskan G.A."/>
            <person name="Rokhsar D."/>
            <person name="Devos K.M."/>
        </authorList>
    </citation>
    <scope>NUCLEOTIDE SEQUENCE [LARGE SCALE GENOMIC DNA]</scope>
    <source>
        <strain evidence="3">cv. Yugu1</strain>
    </source>
</reference>
<organism evidence="2 3">
    <name type="scientific">Setaria italica</name>
    <name type="common">Foxtail millet</name>
    <name type="synonym">Panicum italicum</name>
    <dbReference type="NCBI Taxonomy" id="4555"/>
    <lineage>
        <taxon>Eukaryota</taxon>
        <taxon>Viridiplantae</taxon>
        <taxon>Streptophyta</taxon>
        <taxon>Embryophyta</taxon>
        <taxon>Tracheophyta</taxon>
        <taxon>Spermatophyta</taxon>
        <taxon>Magnoliopsida</taxon>
        <taxon>Liliopsida</taxon>
        <taxon>Poales</taxon>
        <taxon>Poaceae</taxon>
        <taxon>PACMAD clade</taxon>
        <taxon>Panicoideae</taxon>
        <taxon>Panicodae</taxon>
        <taxon>Paniceae</taxon>
        <taxon>Cenchrinae</taxon>
        <taxon>Setaria</taxon>
    </lineage>
</organism>